<dbReference type="Gene3D" id="3.40.50.2000">
    <property type="entry name" value="Glycogen Phosphorylase B"/>
    <property type="match status" value="2"/>
</dbReference>
<feature type="domain" description="Glycosyltransferase subfamily 4-like N-terminal" evidence="4">
    <location>
        <begin position="8"/>
        <end position="165"/>
    </location>
</feature>
<keyword evidence="2 5" id="KW-0808">Transferase</keyword>
<evidence type="ECO:0000256" key="1">
    <source>
        <dbReference type="ARBA" id="ARBA00022676"/>
    </source>
</evidence>
<evidence type="ECO:0000259" key="3">
    <source>
        <dbReference type="Pfam" id="PF00534"/>
    </source>
</evidence>
<comment type="caution">
    <text evidence="5">The sequence shown here is derived from an EMBL/GenBank/DDBJ whole genome shotgun (WGS) entry which is preliminary data.</text>
</comment>
<reference evidence="6" key="1">
    <citation type="journal article" date="2019" name="Int. J. Syst. Evol. Microbiol.">
        <title>The Global Catalogue of Microorganisms (GCM) 10K type strain sequencing project: providing services to taxonomists for standard genome sequencing and annotation.</title>
        <authorList>
            <consortium name="The Broad Institute Genomics Platform"/>
            <consortium name="The Broad Institute Genome Sequencing Center for Infectious Disease"/>
            <person name="Wu L."/>
            <person name="Ma J."/>
        </authorList>
    </citation>
    <scope>NUCLEOTIDE SEQUENCE [LARGE SCALE GENOMIC DNA]</scope>
    <source>
        <strain evidence="6">CGMCC 1.10759</strain>
    </source>
</reference>
<dbReference type="Pfam" id="PF13439">
    <property type="entry name" value="Glyco_transf_4"/>
    <property type="match status" value="1"/>
</dbReference>
<evidence type="ECO:0000313" key="6">
    <source>
        <dbReference type="Proteomes" id="UP001595904"/>
    </source>
</evidence>
<dbReference type="EC" id="2.4.-.-" evidence="5"/>
<dbReference type="RefSeq" id="WP_380606686.1">
    <property type="nucleotide sequence ID" value="NZ_JBHSDU010000015.1"/>
</dbReference>
<dbReference type="InterPro" id="IPR028098">
    <property type="entry name" value="Glyco_trans_4-like_N"/>
</dbReference>
<sequence length="373" mass="41267">MVNSTLHIGGAEQVAANLTKHMDRRQFDVTACYLKENGIVGKQMLEAGVDLIPIPGYRGKKDYFTALKLRRLVKQRRIQLLHSHDIHGLMDAAFCRLTVPGLRHVHTFHFGNYPHISPRYARIERLLWRVPDALIAVGHEQAATIRKLHDIPAERMQVIWNGTDVPSPDLAPEVVAQLPRDGTPVIGSISTLIPQKGLPDLLQAAALLRQRNKRFLMILAGEGKLRRELEAQALSLGLQDHVRFLGWVSAASRRALPACDIFVQSSHWEAMSVVVLEAMAGAKPMVITSVGENARVVINEQSGLVVPARAPQALADGLCRLLDDVDLRHRLGAAAQQRFGELFTVQQMVHNYEHLYAQLIQGAGTVTAAERAA</sequence>
<dbReference type="InterPro" id="IPR001296">
    <property type="entry name" value="Glyco_trans_1"/>
</dbReference>
<feature type="domain" description="Glycosyl transferase family 1" evidence="3">
    <location>
        <begin position="179"/>
        <end position="338"/>
    </location>
</feature>
<name>A0ABV8T0B8_9GAMM</name>
<protein>
    <submittedName>
        <fullName evidence="5">Glycosyltransferase</fullName>
        <ecNumber evidence="5">2.4.-.-</ecNumber>
    </submittedName>
</protein>
<dbReference type="EMBL" id="JBHSDU010000015">
    <property type="protein sequence ID" value="MFC4313294.1"/>
    <property type="molecule type" value="Genomic_DNA"/>
</dbReference>
<dbReference type="Proteomes" id="UP001595904">
    <property type="component" value="Unassembled WGS sequence"/>
</dbReference>
<organism evidence="5 6">
    <name type="scientific">Steroidobacter flavus</name>
    <dbReference type="NCBI Taxonomy" id="1842136"/>
    <lineage>
        <taxon>Bacteria</taxon>
        <taxon>Pseudomonadati</taxon>
        <taxon>Pseudomonadota</taxon>
        <taxon>Gammaproteobacteria</taxon>
        <taxon>Steroidobacterales</taxon>
        <taxon>Steroidobacteraceae</taxon>
        <taxon>Steroidobacter</taxon>
    </lineage>
</organism>
<proteinExistence type="predicted"/>
<dbReference type="GO" id="GO:0016757">
    <property type="term" value="F:glycosyltransferase activity"/>
    <property type="evidence" value="ECO:0007669"/>
    <property type="project" value="UniProtKB-KW"/>
</dbReference>
<evidence type="ECO:0000259" key="4">
    <source>
        <dbReference type="Pfam" id="PF13439"/>
    </source>
</evidence>
<dbReference type="Pfam" id="PF00534">
    <property type="entry name" value="Glycos_transf_1"/>
    <property type="match status" value="1"/>
</dbReference>
<dbReference type="PANTHER" id="PTHR12526:SF510">
    <property type="entry name" value="D-INOSITOL 3-PHOSPHATE GLYCOSYLTRANSFERASE"/>
    <property type="match status" value="1"/>
</dbReference>
<gene>
    <name evidence="5" type="ORF">ACFPN2_29715</name>
</gene>
<accession>A0ABV8T0B8</accession>
<dbReference type="SUPFAM" id="SSF53756">
    <property type="entry name" value="UDP-Glycosyltransferase/glycogen phosphorylase"/>
    <property type="match status" value="1"/>
</dbReference>
<evidence type="ECO:0000313" key="5">
    <source>
        <dbReference type="EMBL" id="MFC4313294.1"/>
    </source>
</evidence>
<evidence type="ECO:0000256" key="2">
    <source>
        <dbReference type="ARBA" id="ARBA00022679"/>
    </source>
</evidence>
<keyword evidence="6" id="KW-1185">Reference proteome</keyword>
<dbReference type="PANTHER" id="PTHR12526">
    <property type="entry name" value="GLYCOSYLTRANSFERASE"/>
    <property type="match status" value="1"/>
</dbReference>
<keyword evidence="1 5" id="KW-0328">Glycosyltransferase</keyword>